<dbReference type="CDD" id="cd06222">
    <property type="entry name" value="RNase_H_like"/>
    <property type="match status" value="1"/>
</dbReference>
<organism evidence="3 4">
    <name type="scientific">Linum trigynum</name>
    <dbReference type="NCBI Taxonomy" id="586398"/>
    <lineage>
        <taxon>Eukaryota</taxon>
        <taxon>Viridiplantae</taxon>
        <taxon>Streptophyta</taxon>
        <taxon>Embryophyta</taxon>
        <taxon>Tracheophyta</taxon>
        <taxon>Spermatophyta</taxon>
        <taxon>Magnoliopsida</taxon>
        <taxon>eudicotyledons</taxon>
        <taxon>Gunneridae</taxon>
        <taxon>Pentapetalae</taxon>
        <taxon>rosids</taxon>
        <taxon>fabids</taxon>
        <taxon>Malpighiales</taxon>
        <taxon>Linaceae</taxon>
        <taxon>Linum</taxon>
    </lineage>
</organism>
<dbReference type="EMBL" id="OZ034818">
    <property type="protein sequence ID" value="CAL1387628.1"/>
    <property type="molecule type" value="Genomic_DNA"/>
</dbReference>
<dbReference type="GO" id="GO:0004523">
    <property type="term" value="F:RNA-DNA hybrid ribonuclease activity"/>
    <property type="evidence" value="ECO:0007669"/>
    <property type="project" value="InterPro"/>
</dbReference>
<dbReference type="Pfam" id="PF13456">
    <property type="entry name" value="RVT_3"/>
    <property type="match status" value="1"/>
</dbReference>
<dbReference type="InterPro" id="IPR044730">
    <property type="entry name" value="RNase_H-like_dom_plant"/>
</dbReference>
<evidence type="ECO:0000259" key="1">
    <source>
        <dbReference type="Pfam" id="PF13456"/>
    </source>
</evidence>
<dbReference type="AlphaFoldDB" id="A0AAV2EPK4"/>
<evidence type="ECO:0000313" key="4">
    <source>
        <dbReference type="Proteomes" id="UP001497516"/>
    </source>
</evidence>
<proteinExistence type="predicted"/>
<dbReference type="InterPro" id="IPR036397">
    <property type="entry name" value="RNaseH_sf"/>
</dbReference>
<keyword evidence="4" id="KW-1185">Reference proteome</keyword>
<dbReference type="Gene3D" id="3.30.420.10">
    <property type="entry name" value="Ribonuclease H-like superfamily/Ribonuclease H"/>
    <property type="match status" value="1"/>
</dbReference>
<feature type="domain" description="Reverse transcriptase zinc-binding" evidence="2">
    <location>
        <begin position="28"/>
        <end position="124"/>
    </location>
</feature>
<gene>
    <name evidence="3" type="ORF">LTRI10_LOCUS28601</name>
</gene>
<evidence type="ECO:0000259" key="2">
    <source>
        <dbReference type="Pfam" id="PF13966"/>
    </source>
</evidence>
<dbReference type="SUPFAM" id="SSF53098">
    <property type="entry name" value="Ribonuclease H-like"/>
    <property type="match status" value="1"/>
</dbReference>
<feature type="domain" description="RNase H type-1" evidence="1">
    <location>
        <begin position="235"/>
        <end position="345"/>
    </location>
</feature>
<name>A0AAV2EPK4_9ROSI</name>
<dbReference type="Pfam" id="PF13966">
    <property type="entry name" value="zf-RVT"/>
    <property type="match status" value="1"/>
</dbReference>
<accession>A0AAV2EPK4</accession>
<dbReference type="InterPro" id="IPR002156">
    <property type="entry name" value="RNaseH_domain"/>
</dbReference>
<sequence>MEAISRLPIGPVESKDGWAWKHASNGNFTVRSAYHVLCESRDQQTSTPPPMNNRPANNNWKWLWSLALPPKNCFFIWKCSKRAIAIRERLFSRSCEPSPNCPICDAPKTTLHSLFHCQHASETWHLSGLIAPPPQDASFASWFFNLKDTHTDAHVCKIAYHLWNIWLARNAFIFDNMAPSPASSAIKSGRDFMEWEESRTSPALFSSFQPTLLHPQPRGSRSNTTPPPFSRVMYCDGSFVSDSRLAAYGITFVNSHGQVYDGKAETFLCSHPIQDEALGLLNAILLAVHDGIPTCIRTDCQVLSLTLNQDPSAWPWHCRATIAQMSLLLRSAPWIRIEFVPRRLNHLQIGLLTKLGKLRYLWNGS</sequence>
<dbReference type="InterPro" id="IPR012337">
    <property type="entry name" value="RNaseH-like_sf"/>
</dbReference>
<evidence type="ECO:0000313" key="3">
    <source>
        <dbReference type="EMBL" id="CAL1387628.1"/>
    </source>
</evidence>
<dbReference type="InterPro" id="IPR026960">
    <property type="entry name" value="RVT-Znf"/>
</dbReference>
<dbReference type="GO" id="GO:0003676">
    <property type="term" value="F:nucleic acid binding"/>
    <property type="evidence" value="ECO:0007669"/>
    <property type="project" value="InterPro"/>
</dbReference>
<dbReference type="Proteomes" id="UP001497516">
    <property type="component" value="Chromosome 5"/>
</dbReference>
<reference evidence="3 4" key="1">
    <citation type="submission" date="2024-04" db="EMBL/GenBank/DDBJ databases">
        <authorList>
            <person name="Fracassetti M."/>
        </authorList>
    </citation>
    <scope>NUCLEOTIDE SEQUENCE [LARGE SCALE GENOMIC DNA]</scope>
</reference>
<protein>
    <submittedName>
        <fullName evidence="3">Uncharacterized protein</fullName>
    </submittedName>
</protein>